<evidence type="ECO:0000313" key="10">
    <source>
        <dbReference type="EMBL" id="AGR40949.1"/>
    </source>
</evidence>
<keyword evidence="5" id="KW-0378">Hydrolase</keyword>
<dbReference type="HOGENOM" id="CLU_006187_7_2_14"/>
<gene>
    <name evidence="10" type="primary">pepO</name>
    <name evidence="10" type="ORF">STAIW_v1c02850</name>
</gene>
<dbReference type="OrthoDB" id="9775677at2"/>
<evidence type="ECO:0000313" key="11">
    <source>
        <dbReference type="Proteomes" id="UP000014984"/>
    </source>
</evidence>
<feature type="domain" description="Peptidase M13 N-terminal" evidence="9">
    <location>
        <begin position="8"/>
        <end position="385"/>
    </location>
</feature>
<protein>
    <submittedName>
        <fullName evidence="10">Endopeptidase O</fullName>
    </submittedName>
</protein>
<dbReference type="Pfam" id="PF05649">
    <property type="entry name" value="Peptidase_M13_N"/>
    <property type="match status" value="1"/>
</dbReference>
<dbReference type="PANTHER" id="PTHR11733">
    <property type="entry name" value="ZINC METALLOPROTEASE FAMILY M13 NEPRILYSIN-RELATED"/>
    <property type="match status" value="1"/>
</dbReference>
<keyword evidence="4" id="KW-0479">Metal-binding</keyword>
<keyword evidence="6" id="KW-0862">Zinc</keyword>
<dbReference type="PROSITE" id="PS51885">
    <property type="entry name" value="NEPRILYSIN"/>
    <property type="match status" value="1"/>
</dbReference>
<dbReference type="EMBL" id="CP005074">
    <property type="protein sequence ID" value="AGR40949.1"/>
    <property type="molecule type" value="Genomic_DNA"/>
</dbReference>
<dbReference type="PRINTS" id="PR00786">
    <property type="entry name" value="NEPRILYSIN"/>
</dbReference>
<keyword evidence="7" id="KW-0482">Metalloprotease</keyword>
<name>S5LTC0_9MOLU</name>
<dbReference type="InterPro" id="IPR042089">
    <property type="entry name" value="Peptidase_M13_dom_2"/>
</dbReference>
<dbReference type="GO" id="GO:0016485">
    <property type="term" value="P:protein processing"/>
    <property type="evidence" value="ECO:0007669"/>
    <property type="project" value="TreeGrafter"/>
</dbReference>
<evidence type="ECO:0000256" key="7">
    <source>
        <dbReference type="ARBA" id="ARBA00023049"/>
    </source>
</evidence>
<evidence type="ECO:0000256" key="5">
    <source>
        <dbReference type="ARBA" id="ARBA00022801"/>
    </source>
</evidence>
<dbReference type="GO" id="GO:0004222">
    <property type="term" value="F:metalloendopeptidase activity"/>
    <property type="evidence" value="ECO:0007669"/>
    <property type="project" value="InterPro"/>
</dbReference>
<dbReference type="Gene3D" id="3.40.390.10">
    <property type="entry name" value="Collagenase (Catalytic Domain)"/>
    <property type="match status" value="1"/>
</dbReference>
<feature type="domain" description="Peptidase M13 C-terminal" evidence="8">
    <location>
        <begin position="441"/>
        <end position="631"/>
    </location>
</feature>
<evidence type="ECO:0000256" key="4">
    <source>
        <dbReference type="ARBA" id="ARBA00022723"/>
    </source>
</evidence>
<comment type="similarity">
    <text evidence="2">Belongs to the peptidase M13 family.</text>
</comment>
<accession>S5LTC0</accession>
<keyword evidence="11" id="KW-1185">Reference proteome</keyword>
<dbReference type="STRING" id="1276220.STAIW_v1c02850"/>
<dbReference type="Pfam" id="PF01431">
    <property type="entry name" value="Peptidase_M13"/>
    <property type="match status" value="1"/>
</dbReference>
<evidence type="ECO:0000256" key="3">
    <source>
        <dbReference type="ARBA" id="ARBA00022670"/>
    </source>
</evidence>
<organism evidence="10 11">
    <name type="scientific">Spiroplasma taiwanense CT-1</name>
    <dbReference type="NCBI Taxonomy" id="1276220"/>
    <lineage>
        <taxon>Bacteria</taxon>
        <taxon>Bacillati</taxon>
        <taxon>Mycoplasmatota</taxon>
        <taxon>Mollicutes</taxon>
        <taxon>Entomoplasmatales</taxon>
        <taxon>Spiroplasmataceae</taxon>
        <taxon>Spiroplasma</taxon>
    </lineage>
</organism>
<dbReference type="SUPFAM" id="SSF55486">
    <property type="entry name" value="Metalloproteases ('zincins'), catalytic domain"/>
    <property type="match status" value="1"/>
</dbReference>
<dbReference type="Proteomes" id="UP000014984">
    <property type="component" value="Chromosome"/>
</dbReference>
<keyword evidence="3" id="KW-0645">Protease</keyword>
<dbReference type="PATRIC" id="fig|1276220.3.peg.287"/>
<comment type="cofactor">
    <cofactor evidence="1">
        <name>Zn(2+)</name>
        <dbReference type="ChEBI" id="CHEBI:29105"/>
    </cofactor>
</comment>
<dbReference type="RefSeq" id="WP_020834088.1">
    <property type="nucleotide sequence ID" value="NC_021846.1"/>
</dbReference>
<dbReference type="InterPro" id="IPR024079">
    <property type="entry name" value="MetalloPept_cat_dom_sf"/>
</dbReference>
<dbReference type="GO" id="GO:0005886">
    <property type="term" value="C:plasma membrane"/>
    <property type="evidence" value="ECO:0007669"/>
    <property type="project" value="TreeGrafter"/>
</dbReference>
<dbReference type="AlphaFoldDB" id="S5LTC0"/>
<reference evidence="10 11" key="1">
    <citation type="journal article" date="2013" name="Genome Biol. Evol.">
        <title>Comparison of metabolic capacities and inference of gene content evolution in mosquito-associated Spiroplasma diminutum and S. taiwanense.</title>
        <authorList>
            <person name="Lo W.S."/>
            <person name="Ku C."/>
            <person name="Chen L.L."/>
            <person name="Chang T.H."/>
            <person name="Kuo C.H."/>
        </authorList>
    </citation>
    <scope>NUCLEOTIDE SEQUENCE [LARGE SCALE GENOMIC DNA]</scope>
    <source>
        <strain evidence="10">CT-1</strain>
    </source>
</reference>
<evidence type="ECO:0000259" key="8">
    <source>
        <dbReference type="Pfam" id="PF01431"/>
    </source>
</evidence>
<dbReference type="InterPro" id="IPR008753">
    <property type="entry name" value="Peptidase_M13_N"/>
</dbReference>
<sequence>MSNKIRVQDNFYDYLNKEWIDNTQLPDGYPSWGSFEMLHKKSIDDIKNLILDFKENYNSLNSEEKKIVNIFNNYLNWKERNSQLIKPIEPIINKINNLNDKKDFSNFLTECFEEFNISFFHSKGVDSDFKNSNKRALGISAMSLGMSNRDFYDESHPRHKEIKSGYQKYINDLIKESQIKFSNENVFNLIYKFEEEISHAMLKQEELRSPENIYNVVTLDKLNELCNFIDWKEHLTKIGYSKAEVIILSEPKFLKKLGEMLENIKLDDLKDILKIKVIMVFSFLLTENLYKISFEYSSVFSGMKEMKPEIDRAVEFTNSHLGEILGKAYISKHFSEKAKEDVLKIVNDLIKVYSKRIQNLEWMSNTTKEKAIEKLNTFKIKIGYPNKWEDFSSIDIRDYKDGGNLYENLTKISQYFTKKEIKEINLPVDKEKWYMYPQTVNAYYNPTSNEICFPAGILQAPFYDINEPKAKNLGGIGAVIGHEVSHGFDDEGSKFDKDGNFENWWSDEDYKQYSNRTQKLVEQYSNYEVNGSKVNGKLTLGENIGDLSGVVAALDICKEQFPNDLKLFFENYAIIWKRKSTDELKNTRLLIDPHSPEEFRCNGVLINIDEFHETFETKKGDGMFLEKENRIKIW</sequence>
<proteinExistence type="inferred from homology"/>
<dbReference type="InterPro" id="IPR018497">
    <property type="entry name" value="Peptidase_M13_C"/>
</dbReference>
<evidence type="ECO:0000259" key="9">
    <source>
        <dbReference type="Pfam" id="PF05649"/>
    </source>
</evidence>
<evidence type="ECO:0000256" key="2">
    <source>
        <dbReference type="ARBA" id="ARBA00007357"/>
    </source>
</evidence>
<dbReference type="eggNOG" id="COG3590">
    <property type="taxonomic scope" value="Bacteria"/>
</dbReference>
<dbReference type="KEGG" id="stai:STAIW_v1c02850"/>
<dbReference type="GO" id="GO:0046872">
    <property type="term" value="F:metal ion binding"/>
    <property type="evidence" value="ECO:0007669"/>
    <property type="project" value="UniProtKB-KW"/>
</dbReference>
<dbReference type="PANTHER" id="PTHR11733:SF167">
    <property type="entry name" value="FI17812P1-RELATED"/>
    <property type="match status" value="1"/>
</dbReference>
<dbReference type="CDD" id="cd08662">
    <property type="entry name" value="M13"/>
    <property type="match status" value="1"/>
</dbReference>
<evidence type="ECO:0000256" key="6">
    <source>
        <dbReference type="ARBA" id="ARBA00022833"/>
    </source>
</evidence>
<dbReference type="Gene3D" id="1.10.1380.10">
    <property type="entry name" value="Neutral endopeptidase , domain2"/>
    <property type="match status" value="1"/>
</dbReference>
<evidence type="ECO:0000256" key="1">
    <source>
        <dbReference type="ARBA" id="ARBA00001947"/>
    </source>
</evidence>
<dbReference type="InterPro" id="IPR000718">
    <property type="entry name" value="Peptidase_M13"/>
</dbReference>